<dbReference type="InterPro" id="IPR018821">
    <property type="entry name" value="DUF294_put_nucleoTrafse_sb-bd"/>
</dbReference>
<dbReference type="CDD" id="cd05401">
    <property type="entry name" value="NT_GlnE_GlnD_like"/>
    <property type="match status" value="1"/>
</dbReference>
<proteinExistence type="predicted"/>
<dbReference type="InterPro" id="IPR005105">
    <property type="entry name" value="GlnD_Uridyltrans_N"/>
</dbReference>
<evidence type="ECO:0000259" key="2">
    <source>
        <dbReference type="Pfam" id="PF10335"/>
    </source>
</evidence>
<keyword evidence="4" id="KW-1185">Reference proteome</keyword>
<reference evidence="3 4" key="1">
    <citation type="submission" date="2018-10" db="EMBL/GenBank/DDBJ databases">
        <title>Genomic Encyclopedia of Type Strains, Phase IV (KMG-IV): sequencing the most valuable type-strain genomes for metagenomic binning, comparative biology and taxonomic classification.</title>
        <authorList>
            <person name="Goeker M."/>
        </authorList>
    </citation>
    <scope>NUCLEOTIDE SEQUENCE [LARGE SCALE GENOMIC DNA]</scope>
    <source>
        <strain evidence="3 4">DSM 26916</strain>
    </source>
</reference>
<dbReference type="Pfam" id="PF10335">
    <property type="entry name" value="DUF294_C"/>
    <property type="match status" value="1"/>
</dbReference>
<gene>
    <name evidence="3" type="ORF">DFR35_1750</name>
</gene>
<sequence length="355" mass="38113">MKAPAAVAVHDPWVERAETLARRFASARDVATLAQLAPDIRAIAAAMIEDDAGGGILGRTLAALNDALAVRAIGLAAARQRLPAASWCWLAMGSEGRREQTFVTDQDNGIVFAAADHAEARSLRPLLLAFAGEANAALAACGFPLCDGGIMAGQDGCCLSLAEWRERFVGWVRTPDPQALLNASIFFDFRPLLGEARLAAELRGFLAEFTRGADPFLRMLAGNALAAEAPLGKVRDFVVEDGRIDLKKFGSRLFVDAARILGIGAADPATAARLRLAAASGRITAGEAEAAVHAFHHLQRVRLQQQHLVLAGGQPADNRIDPDALNEFDRRVLLESFKQARLLQQRLKTLFRIEG</sequence>
<dbReference type="EMBL" id="RCCI01000005">
    <property type="protein sequence ID" value="RLJ65094.1"/>
    <property type="molecule type" value="Genomic_DNA"/>
</dbReference>
<organism evidence="3 4">
    <name type="scientific">Sulfurisoma sediminicola</name>
    <dbReference type="NCBI Taxonomy" id="1381557"/>
    <lineage>
        <taxon>Bacteria</taxon>
        <taxon>Pseudomonadati</taxon>
        <taxon>Pseudomonadota</taxon>
        <taxon>Betaproteobacteria</taxon>
        <taxon>Nitrosomonadales</taxon>
        <taxon>Sterolibacteriaceae</taxon>
        <taxon>Sulfurisoma</taxon>
    </lineage>
</organism>
<dbReference type="OrthoDB" id="9808528at2"/>
<dbReference type="Proteomes" id="UP000268908">
    <property type="component" value="Unassembled WGS sequence"/>
</dbReference>
<feature type="domain" description="DUF294" evidence="2">
    <location>
        <begin position="215"/>
        <end position="350"/>
    </location>
</feature>
<comment type="caution">
    <text evidence="3">The sequence shown here is derived from an EMBL/GenBank/DDBJ whole genome shotgun (WGS) entry which is preliminary data.</text>
</comment>
<accession>A0A497XEF5</accession>
<evidence type="ECO:0000313" key="3">
    <source>
        <dbReference type="EMBL" id="RLJ65094.1"/>
    </source>
</evidence>
<dbReference type="RefSeq" id="WP_121241657.1">
    <property type="nucleotide sequence ID" value="NZ_BHVV01000008.1"/>
</dbReference>
<dbReference type="AlphaFoldDB" id="A0A497XEF5"/>
<dbReference type="Pfam" id="PF03445">
    <property type="entry name" value="DUF294"/>
    <property type="match status" value="1"/>
</dbReference>
<protein>
    <submittedName>
        <fullName evidence="3">CBS domain-containing protein</fullName>
    </submittedName>
</protein>
<evidence type="ECO:0000313" key="4">
    <source>
        <dbReference type="Proteomes" id="UP000268908"/>
    </source>
</evidence>
<feature type="domain" description="Protein-PII uridylyltransferase N-terminal" evidence="1">
    <location>
        <begin position="40"/>
        <end position="178"/>
    </location>
</feature>
<dbReference type="GO" id="GO:0008773">
    <property type="term" value="F:[protein-PII] uridylyltransferase activity"/>
    <property type="evidence" value="ECO:0007669"/>
    <property type="project" value="InterPro"/>
</dbReference>
<evidence type="ECO:0000259" key="1">
    <source>
        <dbReference type="Pfam" id="PF03445"/>
    </source>
</evidence>
<name>A0A497XEF5_9PROT</name>